<organism evidence="2 3">
    <name type="scientific">Actinorhabdospora filicis</name>
    <dbReference type="NCBI Taxonomy" id="1785913"/>
    <lineage>
        <taxon>Bacteria</taxon>
        <taxon>Bacillati</taxon>
        <taxon>Actinomycetota</taxon>
        <taxon>Actinomycetes</taxon>
        <taxon>Micromonosporales</taxon>
        <taxon>Micromonosporaceae</taxon>
        <taxon>Actinorhabdospora</taxon>
    </lineage>
</organism>
<feature type="transmembrane region" description="Helical" evidence="1">
    <location>
        <begin position="159"/>
        <end position="181"/>
    </location>
</feature>
<dbReference type="RefSeq" id="WP_285661925.1">
    <property type="nucleotide sequence ID" value="NZ_BSTX01000001.1"/>
</dbReference>
<evidence type="ECO:0000256" key="1">
    <source>
        <dbReference type="SAM" id="Phobius"/>
    </source>
</evidence>
<dbReference type="EMBL" id="BSTX01000001">
    <property type="protein sequence ID" value="GLZ76764.1"/>
    <property type="molecule type" value="Genomic_DNA"/>
</dbReference>
<sequence>MPVELLTFALAAWLGAHLLARAPGKPAVRWAATGALGYALALAADAIAPGTLWPTGLFLVPLVAWPMVLLHLAGDVPAWQRRATITVAALGVVVAAATLGRPVAPLVAFTVLALLPPLTLALTVKRVRHKGARALTVTATILFALGMATPIYASGLLPSWLSLPLLGVDLVILAVAVVVSDAFEEGASLGPDLARSAVTAGLAALVFGGQAWLAMLATGRTAPMVALLFGVVGAAVAIQPLHAFLLRLVDRLTRTDAADLRDAVEAVARRPAEPAPAWDDAEFTRLVRRALRDYAHLGRLVASPLTTVPALGERLAARGAADGPLERAAELKSLLRDGVERLRPVPGEFGTSDEWRFFNAVHYPYVVGLRPYSVRARHDDLTPDAAAALKWFRAGVPERTLHNWQNRAAELVAAELRQSLAVLSAPVGSAESVRGSGS</sequence>
<comment type="caution">
    <text evidence="2">The sequence shown here is derived from an EMBL/GenBank/DDBJ whole genome shotgun (WGS) entry which is preliminary data.</text>
</comment>
<keyword evidence="1" id="KW-0472">Membrane</keyword>
<evidence type="ECO:0000313" key="3">
    <source>
        <dbReference type="Proteomes" id="UP001165079"/>
    </source>
</evidence>
<reference evidence="2" key="1">
    <citation type="submission" date="2023-03" db="EMBL/GenBank/DDBJ databases">
        <title>Actinorhabdospora filicis NBRC 111898.</title>
        <authorList>
            <person name="Ichikawa N."/>
            <person name="Sato H."/>
            <person name="Tonouchi N."/>
        </authorList>
    </citation>
    <scope>NUCLEOTIDE SEQUENCE</scope>
    <source>
        <strain evidence="2">NBRC 111898</strain>
    </source>
</reference>
<feature type="transmembrane region" description="Helical" evidence="1">
    <location>
        <begin position="83"/>
        <end position="100"/>
    </location>
</feature>
<gene>
    <name evidence="2" type="ORF">Afil01_15710</name>
</gene>
<dbReference type="AlphaFoldDB" id="A0A9W6SJJ5"/>
<feature type="transmembrane region" description="Helical" evidence="1">
    <location>
        <begin position="106"/>
        <end position="124"/>
    </location>
</feature>
<feature type="transmembrane region" description="Helical" evidence="1">
    <location>
        <begin position="131"/>
        <end position="153"/>
    </location>
</feature>
<proteinExistence type="predicted"/>
<accession>A0A9W6SJJ5</accession>
<keyword evidence="1" id="KW-0812">Transmembrane</keyword>
<feature type="transmembrane region" description="Helical" evidence="1">
    <location>
        <begin position="225"/>
        <end position="246"/>
    </location>
</feature>
<dbReference type="Proteomes" id="UP001165079">
    <property type="component" value="Unassembled WGS sequence"/>
</dbReference>
<keyword evidence="3" id="KW-1185">Reference proteome</keyword>
<keyword evidence="1" id="KW-1133">Transmembrane helix</keyword>
<feature type="transmembrane region" description="Helical" evidence="1">
    <location>
        <begin position="52"/>
        <end position="71"/>
    </location>
</feature>
<feature type="transmembrane region" description="Helical" evidence="1">
    <location>
        <begin position="193"/>
        <end position="213"/>
    </location>
</feature>
<name>A0A9W6SJJ5_9ACTN</name>
<protein>
    <submittedName>
        <fullName evidence="2">Uncharacterized protein</fullName>
    </submittedName>
</protein>
<evidence type="ECO:0000313" key="2">
    <source>
        <dbReference type="EMBL" id="GLZ76764.1"/>
    </source>
</evidence>